<name>A0A0D9WJK1_9ORYZ</name>
<dbReference type="AlphaFoldDB" id="A0A0D9WJK1"/>
<feature type="region of interest" description="Disordered" evidence="1">
    <location>
        <begin position="116"/>
        <end position="158"/>
    </location>
</feature>
<evidence type="ECO:0000256" key="1">
    <source>
        <dbReference type="SAM" id="MobiDB-lite"/>
    </source>
</evidence>
<dbReference type="Gramene" id="LPERR05G21030.2">
    <property type="protein sequence ID" value="LPERR05G21030.2"/>
    <property type="gene ID" value="LPERR05G21030"/>
</dbReference>
<evidence type="ECO:0000313" key="2">
    <source>
        <dbReference type="EnsemblPlants" id="LPERR05G21030.2"/>
    </source>
</evidence>
<dbReference type="EnsemblPlants" id="LPERR05G21030.2">
    <property type="protein sequence ID" value="LPERR05G21030.2"/>
    <property type="gene ID" value="LPERR05G21030"/>
</dbReference>
<reference evidence="2" key="3">
    <citation type="submission" date="2015-04" db="UniProtKB">
        <authorList>
            <consortium name="EnsemblPlants"/>
        </authorList>
    </citation>
    <scope>IDENTIFICATION</scope>
</reference>
<dbReference type="Proteomes" id="UP000032180">
    <property type="component" value="Chromosome 5"/>
</dbReference>
<organism evidence="2 3">
    <name type="scientific">Leersia perrieri</name>
    <dbReference type="NCBI Taxonomy" id="77586"/>
    <lineage>
        <taxon>Eukaryota</taxon>
        <taxon>Viridiplantae</taxon>
        <taxon>Streptophyta</taxon>
        <taxon>Embryophyta</taxon>
        <taxon>Tracheophyta</taxon>
        <taxon>Spermatophyta</taxon>
        <taxon>Magnoliopsida</taxon>
        <taxon>Liliopsida</taxon>
        <taxon>Poales</taxon>
        <taxon>Poaceae</taxon>
        <taxon>BOP clade</taxon>
        <taxon>Oryzoideae</taxon>
        <taxon>Oryzeae</taxon>
        <taxon>Oryzinae</taxon>
        <taxon>Leersia</taxon>
    </lineage>
</organism>
<dbReference type="HOGENOM" id="CLU_1429970_0_0_1"/>
<reference evidence="3" key="2">
    <citation type="submission" date="2013-12" db="EMBL/GenBank/DDBJ databases">
        <authorList>
            <person name="Yu Y."/>
            <person name="Lee S."/>
            <person name="de Baynast K."/>
            <person name="Wissotski M."/>
            <person name="Liu L."/>
            <person name="Talag J."/>
            <person name="Goicoechea J."/>
            <person name="Angelova A."/>
            <person name="Jetty R."/>
            <person name="Kudrna D."/>
            <person name="Golser W."/>
            <person name="Rivera L."/>
            <person name="Zhang J."/>
            <person name="Wing R."/>
        </authorList>
    </citation>
    <scope>NUCLEOTIDE SEQUENCE</scope>
</reference>
<proteinExistence type="predicted"/>
<keyword evidence="3" id="KW-1185">Reference proteome</keyword>
<reference evidence="2 3" key="1">
    <citation type="submission" date="2012-08" db="EMBL/GenBank/DDBJ databases">
        <title>Oryza genome evolution.</title>
        <authorList>
            <person name="Wing R.A."/>
        </authorList>
    </citation>
    <scope>NUCLEOTIDE SEQUENCE</scope>
</reference>
<sequence length="190" mass="20564">MVRTSANCKDGQFNMAIFSIRNQLGVGQSAAFTVAQHGVILLLLDIFSAPRRVQAVAEHEARHMAPPLRTLFCAQALARRHQLAHLHFSYENEKRHRIGACNARDAPPAEAVRSCRDVRAARAKSSAQQRDGRAGHGSSKCAGGNNSPTETIEKRDPTPEKLLQILQGATLRTSSSTLVVGLLPACFSSS</sequence>
<accession>A0A0D9WJK1</accession>
<protein>
    <submittedName>
        <fullName evidence="2">Uncharacterized protein</fullName>
    </submittedName>
</protein>
<evidence type="ECO:0000313" key="3">
    <source>
        <dbReference type="Proteomes" id="UP000032180"/>
    </source>
</evidence>